<accession>A0A2V5IPR3</accession>
<dbReference type="OrthoDB" id="9794577at2"/>
<dbReference type="Proteomes" id="UP000247980">
    <property type="component" value="Unassembled WGS sequence"/>
</dbReference>
<gene>
    <name evidence="1" type="ORF">CVS30_12475</name>
</gene>
<dbReference type="EMBL" id="QJVC01000013">
    <property type="protein sequence ID" value="PYI38031.1"/>
    <property type="molecule type" value="Genomic_DNA"/>
</dbReference>
<name>A0A2V5IPR3_9MICC</name>
<comment type="caution">
    <text evidence="1">The sequence shown here is derived from an EMBL/GenBank/DDBJ whole genome shotgun (WGS) entry which is preliminary data.</text>
</comment>
<organism evidence="1 2">
    <name type="scientific">Arthrobacter psychrolactophilus</name>
    <dbReference type="NCBI Taxonomy" id="92442"/>
    <lineage>
        <taxon>Bacteria</taxon>
        <taxon>Bacillati</taxon>
        <taxon>Actinomycetota</taxon>
        <taxon>Actinomycetes</taxon>
        <taxon>Micrococcales</taxon>
        <taxon>Micrococcaceae</taxon>
        <taxon>Arthrobacter</taxon>
    </lineage>
</organism>
<keyword evidence="2" id="KW-1185">Reference proteome</keyword>
<sequence length="106" mass="12134">MTIDLSPRKADYSAVDIGLAIYETDQALMAEKITAFEYCFDWRKWAPEEIHYLDARLGEVRGLSYDGVRRNAQEQRPVYDCYSFASISGRELLAKYLRENGAIAGE</sequence>
<protein>
    <submittedName>
        <fullName evidence="1">Uncharacterized protein</fullName>
    </submittedName>
</protein>
<evidence type="ECO:0000313" key="2">
    <source>
        <dbReference type="Proteomes" id="UP000247980"/>
    </source>
</evidence>
<dbReference type="AlphaFoldDB" id="A0A2V5IPR3"/>
<reference evidence="1 2" key="1">
    <citation type="submission" date="2018-05" db="EMBL/GenBank/DDBJ databases">
        <title>Genetic diversity of glacier-inhabiting Cryobacterium bacteria in China and description of Cryobacterium mengkeensis sp. nov. and Arthrobacter glacialis sp. nov.</title>
        <authorList>
            <person name="Liu Q."/>
            <person name="Xin Y.-H."/>
        </authorList>
    </citation>
    <scope>NUCLEOTIDE SEQUENCE [LARGE SCALE GENOMIC DNA]</scope>
    <source>
        <strain evidence="1 2">B7</strain>
    </source>
</reference>
<proteinExistence type="predicted"/>
<evidence type="ECO:0000313" key="1">
    <source>
        <dbReference type="EMBL" id="PYI38031.1"/>
    </source>
</evidence>